<evidence type="ECO:0000256" key="1">
    <source>
        <dbReference type="ARBA" id="ARBA00005306"/>
    </source>
</evidence>
<protein>
    <recommendedName>
        <fullName evidence="10">Aspartyl/glutamyl-tRNA(Asn/Gln) amidotransferase subunit B</fullName>
        <shortName evidence="10">Asp/Glu-ADT subunit B</shortName>
        <ecNumber evidence="10">6.3.5.-</ecNumber>
    </recommendedName>
</protein>
<accession>A0A0G0YDK2</accession>
<dbReference type="EC" id="6.3.5.-" evidence="10"/>
<evidence type="ECO:0000256" key="4">
    <source>
        <dbReference type="ARBA" id="ARBA00022741"/>
    </source>
</evidence>
<sequence length="440" mass="49669">MNEELLGKYKLVVGMEVHVQPKTETKMFCGCDANIWGAEPNTHTCPTCLGLPGALPVPNLDGVKKAQLLGLALNCTLNNDSRFDRKHYFYPDLPKGYQISQYKQPLCENGSLSLESGNTADIERVHLEEDVAKSFHEGGKTLVDFNKSGLPLIEVVTRPCFRSIEDAVDYCKKLQVICRYLGISEADMEKGQMRLEANISLRTGEMEEKDELSPYKVEVKNINSFKYMEKAVRAEIVRQREILEKGEMPKQENRGYDEFKNITVAQRDKEEASDYRYFPEPDIPPMVFDEKYFNELRAVEGSLPQSLRDVMEKKGVAKEQSRILVEVMGAAVVEKFHKLIEGGLDAVKAATVLINRKDLFELNVEEILNKIKGEGEKVSDTGEIRKVVENVMEKNQAAVTDFKNGKESALQFLLGNVMREMKGKADASVAIETIKELLKK</sequence>
<feature type="domain" description="Asn/Gln amidotransferase" evidence="11">
    <location>
        <begin position="334"/>
        <end position="438"/>
    </location>
</feature>
<evidence type="ECO:0000256" key="2">
    <source>
        <dbReference type="ARBA" id="ARBA00011123"/>
    </source>
</evidence>
<dbReference type="Proteomes" id="UP000034544">
    <property type="component" value="Unassembled WGS sequence"/>
</dbReference>
<keyword evidence="4 10" id="KW-0547">Nucleotide-binding</keyword>
<dbReference type="InterPro" id="IPR004413">
    <property type="entry name" value="GatB"/>
</dbReference>
<evidence type="ECO:0000256" key="10">
    <source>
        <dbReference type="HAMAP-Rule" id="MF_00121"/>
    </source>
</evidence>
<evidence type="ECO:0000313" key="13">
    <source>
        <dbReference type="Proteomes" id="UP000034544"/>
    </source>
</evidence>
<comment type="catalytic activity">
    <reaction evidence="8 10">
        <text>L-aspartyl-tRNA(Asn) + L-glutamine + ATP + H2O = L-asparaginyl-tRNA(Asn) + L-glutamate + ADP + phosphate + 2 H(+)</text>
        <dbReference type="Rhea" id="RHEA:14513"/>
        <dbReference type="Rhea" id="RHEA-COMP:9674"/>
        <dbReference type="Rhea" id="RHEA-COMP:9677"/>
        <dbReference type="ChEBI" id="CHEBI:15377"/>
        <dbReference type="ChEBI" id="CHEBI:15378"/>
        <dbReference type="ChEBI" id="CHEBI:29985"/>
        <dbReference type="ChEBI" id="CHEBI:30616"/>
        <dbReference type="ChEBI" id="CHEBI:43474"/>
        <dbReference type="ChEBI" id="CHEBI:58359"/>
        <dbReference type="ChEBI" id="CHEBI:78515"/>
        <dbReference type="ChEBI" id="CHEBI:78516"/>
        <dbReference type="ChEBI" id="CHEBI:456216"/>
    </reaction>
</comment>
<comment type="similarity">
    <text evidence="1 10">Belongs to the GatB/GatE family. GatB subfamily.</text>
</comment>
<dbReference type="PANTHER" id="PTHR11659:SF0">
    <property type="entry name" value="GLUTAMYL-TRNA(GLN) AMIDOTRANSFERASE SUBUNIT B, MITOCHONDRIAL"/>
    <property type="match status" value="1"/>
</dbReference>
<dbReference type="InterPro" id="IPR003789">
    <property type="entry name" value="Asn/Gln_tRNA_amidoTrase-B-like"/>
</dbReference>
<evidence type="ECO:0000256" key="6">
    <source>
        <dbReference type="ARBA" id="ARBA00022917"/>
    </source>
</evidence>
<gene>
    <name evidence="10" type="primary">gatB</name>
    <name evidence="12" type="ORF">UU59_C0004G0031</name>
</gene>
<dbReference type="PATRIC" id="fig|1619131.3.peg.137"/>
<evidence type="ECO:0000256" key="8">
    <source>
        <dbReference type="ARBA" id="ARBA00047380"/>
    </source>
</evidence>
<dbReference type="NCBIfam" id="NF004012">
    <property type="entry name" value="PRK05477.1-2"/>
    <property type="match status" value="1"/>
</dbReference>
<keyword evidence="6 10" id="KW-0648">Protein biosynthesis</keyword>
<dbReference type="GO" id="GO:0050567">
    <property type="term" value="F:glutaminyl-tRNA synthase (glutamine-hydrolyzing) activity"/>
    <property type="evidence" value="ECO:0007669"/>
    <property type="project" value="UniProtKB-UniRule"/>
</dbReference>
<dbReference type="SUPFAM" id="SSF55931">
    <property type="entry name" value="Glutamine synthetase/guanido kinase"/>
    <property type="match status" value="1"/>
</dbReference>
<dbReference type="GO" id="GO:0050566">
    <property type="term" value="F:asparaginyl-tRNA synthase (glutamine-hydrolyzing) activity"/>
    <property type="evidence" value="ECO:0007669"/>
    <property type="project" value="RHEA"/>
</dbReference>
<dbReference type="InterPro" id="IPR006075">
    <property type="entry name" value="Asn/Gln-tRNA_Trfase_suB/E_cat"/>
</dbReference>
<dbReference type="Pfam" id="PF02637">
    <property type="entry name" value="GatB_Yqey"/>
    <property type="match status" value="1"/>
</dbReference>
<proteinExistence type="inferred from homology"/>
<dbReference type="InterPro" id="IPR023168">
    <property type="entry name" value="GatB_Yqey_C_2"/>
</dbReference>
<dbReference type="NCBIfam" id="TIGR00133">
    <property type="entry name" value="gatB"/>
    <property type="match status" value="1"/>
</dbReference>
<dbReference type="SUPFAM" id="SSF89095">
    <property type="entry name" value="GatB/YqeY motif"/>
    <property type="match status" value="1"/>
</dbReference>
<dbReference type="InterPro" id="IPR018027">
    <property type="entry name" value="Asn/Gln_amidotransferase"/>
</dbReference>
<dbReference type="GO" id="GO:0016740">
    <property type="term" value="F:transferase activity"/>
    <property type="evidence" value="ECO:0007669"/>
    <property type="project" value="UniProtKB-KW"/>
</dbReference>
<comment type="function">
    <text evidence="7 10">Allows the formation of correctly charged Asn-tRNA(Asn) or Gln-tRNA(Gln) through the transamidation of misacylated Asp-tRNA(Asn) or Glu-tRNA(Gln) in organisms which lack either or both of asparaginyl-tRNA or glutaminyl-tRNA synthetases. The reaction takes place in the presence of glutamine and ATP through an activated phospho-Asp-tRNA(Asn) or phospho-Glu-tRNA(Gln).</text>
</comment>
<comment type="subunit">
    <text evidence="2 10">Heterotrimer of A, B and C subunits.</text>
</comment>
<dbReference type="GO" id="GO:0006412">
    <property type="term" value="P:translation"/>
    <property type="evidence" value="ECO:0007669"/>
    <property type="project" value="UniProtKB-UniRule"/>
</dbReference>
<dbReference type="Gene3D" id="1.10.10.410">
    <property type="match status" value="1"/>
</dbReference>
<evidence type="ECO:0000256" key="5">
    <source>
        <dbReference type="ARBA" id="ARBA00022840"/>
    </source>
</evidence>
<dbReference type="EMBL" id="LCBF01000004">
    <property type="protein sequence ID" value="KKS07641.1"/>
    <property type="molecule type" value="Genomic_DNA"/>
</dbReference>
<dbReference type="SMART" id="SM00845">
    <property type="entry name" value="GatB_Yqey"/>
    <property type="match status" value="1"/>
</dbReference>
<comment type="caution">
    <text evidence="12">The sequence shown here is derived from an EMBL/GenBank/DDBJ whole genome shotgun (WGS) entry which is preliminary data.</text>
</comment>
<dbReference type="AlphaFoldDB" id="A0A0G0YDK2"/>
<dbReference type="FunFam" id="1.10.10.410:FF:000001">
    <property type="entry name" value="Aspartyl/glutamyl-tRNA(Asn/Gln) amidotransferase subunit B"/>
    <property type="match status" value="1"/>
</dbReference>
<reference evidence="12 13" key="1">
    <citation type="journal article" date="2015" name="Nature">
        <title>rRNA introns, odd ribosomes, and small enigmatic genomes across a large radiation of phyla.</title>
        <authorList>
            <person name="Brown C.T."/>
            <person name="Hug L.A."/>
            <person name="Thomas B.C."/>
            <person name="Sharon I."/>
            <person name="Castelle C.J."/>
            <person name="Singh A."/>
            <person name="Wilkins M.J."/>
            <person name="Williams K.H."/>
            <person name="Banfield J.F."/>
        </authorList>
    </citation>
    <scope>NUCLEOTIDE SEQUENCE [LARGE SCALE GENOMIC DNA]</scope>
</reference>
<dbReference type="HAMAP" id="MF_00121">
    <property type="entry name" value="GatB"/>
    <property type="match status" value="1"/>
</dbReference>
<dbReference type="InterPro" id="IPR017959">
    <property type="entry name" value="Asn/Gln-tRNA_amidoTrfase_suB/E"/>
</dbReference>
<dbReference type="GO" id="GO:0070681">
    <property type="term" value="P:glutaminyl-tRNAGln biosynthesis via transamidation"/>
    <property type="evidence" value="ECO:0007669"/>
    <property type="project" value="TreeGrafter"/>
</dbReference>
<dbReference type="PANTHER" id="PTHR11659">
    <property type="entry name" value="GLUTAMYL-TRNA GLN AMIDOTRANSFERASE SUBUNIT B MITOCHONDRIAL AND PROKARYOTIC PET112-RELATED"/>
    <property type="match status" value="1"/>
</dbReference>
<name>A0A0G0YDK2_UNCKA</name>
<evidence type="ECO:0000256" key="9">
    <source>
        <dbReference type="ARBA" id="ARBA00047913"/>
    </source>
</evidence>
<dbReference type="Pfam" id="PF02934">
    <property type="entry name" value="GatB_N"/>
    <property type="match status" value="1"/>
</dbReference>
<evidence type="ECO:0000256" key="7">
    <source>
        <dbReference type="ARBA" id="ARBA00024799"/>
    </source>
</evidence>
<dbReference type="InterPro" id="IPR014746">
    <property type="entry name" value="Gln_synth/guanido_kin_cat_dom"/>
</dbReference>
<organism evidence="12 13">
    <name type="scientific">candidate division WWE3 bacterium GW2011_GWE1_41_27</name>
    <dbReference type="NCBI Taxonomy" id="1619131"/>
    <lineage>
        <taxon>Bacteria</taxon>
        <taxon>Katanobacteria</taxon>
    </lineage>
</organism>
<comment type="catalytic activity">
    <reaction evidence="9 10">
        <text>L-glutamyl-tRNA(Gln) + L-glutamine + ATP + H2O = L-glutaminyl-tRNA(Gln) + L-glutamate + ADP + phosphate + H(+)</text>
        <dbReference type="Rhea" id="RHEA:17521"/>
        <dbReference type="Rhea" id="RHEA-COMP:9681"/>
        <dbReference type="Rhea" id="RHEA-COMP:9684"/>
        <dbReference type="ChEBI" id="CHEBI:15377"/>
        <dbReference type="ChEBI" id="CHEBI:15378"/>
        <dbReference type="ChEBI" id="CHEBI:29985"/>
        <dbReference type="ChEBI" id="CHEBI:30616"/>
        <dbReference type="ChEBI" id="CHEBI:43474"/>
        <dbReference type="ChEBI" id="CHEBI:58359"/>
        <dbReference type="ChEBI" id="CHEBI:78520"/>
        <dbReference type="ChEBI" id="CHEBI:78521"/>
        <dbReference type="ChEBI" id="CHEBI:456216"/>
    </reaction>
</comment>
<evidence type="ECO:0000313" key="12">
    <source>
        <dbReference type="EMBL" id="KKS07641.1"/>
    </source>
</evidence>
<dbReference type="GO" id="GO:0005524">
    <property type="term" value="F:ATP binding"/>
    <property type="evidence" value="ECO:0007669"/>
    <property type="project" value="UniProtKB-KW"/>
</dbReference>
<evidence type="ECO:0000259" key="11">
    <source>
        <dbReference type="SMART" id="SM00845"/>
    </source>
</evidence>
<keyword evidence="5 10" id="KW-0067">ATP-binding</keyword>
<keyword evidence="12" id="KW-0808">Transferase</keyword>
<keyword evidence="3 10" id="KW-0436">Ligase</keyword>
<evidence type="ECO:0000256" key="3">
    <source>
        <dbReference type="ARBA" id="ARBA00022598"/>
    </source>
</evidence>